<organism evidence="1 2">
    <name type="scientific">Streptomyces flaveus</name>
    <dbReference type="NCBI Taxonomy" id="66370"/>
    <lineage>
        <taxon>Bacteria</taxon>
        <taxon>Bacillati</taxon>
        <taxon>Actinomycetota</taxon>
        <taxon>Actinomycetes</taxon>
        <taxon>Kitasatosporales</taxon>
        <taxon>Streptomycetaceae</taxon>
        <taxon>Streptomyces</taxon>
        <taxon>Streptomyces aurantiacus group</taxon>
    </lineage>
</organism>
<sequence length="109" mass="12667">MSTRIAELCESLLRALLRVLLPARGRHRATSPQPPYREMPLATPPPPCPHRPLGVWPYGHNTHLVRSYLLTPEERRERRLQRQRRRELWLAVQGIDIGPRHIHGVELPA</sequence>
<reference evidence="1" key="1">
    <citation type="journal article" date="2014" name="Int. J. Syst. Evol. Microbiol.">
        <title>Complete genome sequence of Corynebacterium casei LMG S-19264T (=DSM 44701T), isolated from a smear-ripened cheese.</title>
        <authorList>
            <consortium name="US DOE Joint Genome Institute (JGI-PGF)"/>
            <person name="Walter F."/>
            <person name="Albersmeier A."/>
            <person name="Kalinowski J."/>
            <person name="Ruckert C."/>
        </authorList>
    </citation>
    <scope>NUCLEOTIDE SEQUENCE</scope>
    <source>
        <strain evidence="1">JCM 3035</strain>
    </source>
</reference>
<proteinExistence type="predicted"/>
<accession>A0A917R6I5</accession>
<reference evidence="1" key="2">
    <citation type="submission" date="2020-09" db="EMBL/GenBank/DDBJ databases">
        <authorList>
            <person name="Sun Q."/>
            <person name="Ohkuma M."/>
        </authorList>
    </citation>
    <scope>NUCLEOTIDE SEQUENCE</scope>
    <source>
        <strain evidence="1">JCM 3035</strain>
    </source>
</reference>
<dbReference type="AlphaFoldDB" id="A0A917R6I5"/>
<evidence type="ECO:0000313" key="2">
    <source>
        <dbReference type="Proteomes" id="UP000637788"/>
    </source>
</evidence>
<gene>
    <name evidence="1" type="ORF">GCM10010094_60200</name>
</gene>
<name>A0A917R6I5_9ACTN</name>
<dbReference type="RefSeq" id="WP_189324938.1">
    <property type="nucleotide sequence ID" value="NZ_BMPQ01000018.1"/>
</dbReference>
<keyword evidence="2" id="KW-1185">Reference proteome</keyword>
<evidence type="ECO:0000313" key="1">
    <source>
        <dbReference type="EMBL" id="GGK91202.1"/>
    </source>
</evidence>
<dbReference type="EMBL" id="BMPQ01000018">
    <property type="protein sequence ID" value="GGK91202.1"/>
    <property type="molecule type" value="Genomic_DNA"/>
</dbReference>
<dbReference type="Proteomes" id="UP000637788">
    <property type="component" value="Unassembled WGS sequence"/>
</dbReference>
<comment type="caution">
    <text evidence="1">The sequence shown here is derived from an EMBL/GenBank/DDBJ whole genome shotgun (WGS) entry which is preliminary data.</text>
</comment>
<protein>
    <submittedName>
        <fullName evidence="1">Uncharacterized protein</fullName>
    </submittedName>
</protein>